<feature type="transmembrane region" description="Helical" evidence="1">
    <location>
        <begin position="49"/>
        <end position="67"/>
    </location>
</feature>
<accession>A0A086SYS0</accession>
<name>A0A086SYS0_HAPC1</name>
<keyword evidence="1" id="KW-0472">Membrane</keyword>
<dbReference type="Proteomes" id="UP000029964">
    <property type="component" value="Unassembled WGS sequence"/>
</dbReference>
<gene>
    <name evidence="2" type="ORF">ACRE_070410</name>
</gene>
<dbReference type="EMBL" id="JPKY01000100">
    <property type="protein sequence ID" value="KFH42252.1"/>
    <property type="molecule type" value="Genomic_DNA"/>
</dbReference>
<reference evidence="3" key="1">
    <citation type="journal article" date="2014" name="Genome Announc.">
        <title>Genome sequence and annotation of Acremonium chrysogenum, producer of the beta-lactam antibiotic cephalosporin C.</title>
        <authorList>
            <person name="Terfehr D."/>
            <person name="Dahlmann T.A."/>
            <person name="Specht T."/>
            <person name="Zadra I."/>
            <person name="Kuernsteiner H."/>
            <person name="Kueck U."/>
        </authorList>
    </citation>
    <scope>NUCLEOTIDE SEQUENCE [LARGE SCALE GENOMIC DNA]</scope>
    <source>
        <strain evidence="3">ATCC 11550 / CBS 779.69 / DSM 880 / IAM 14645 / JCM 23072 / IMI 49137</strain>
    </source>
</reference>
<comment type="caution">
    <text evidence="2">The sequence shown here is derived from an EMBL/GenBank/DDBJ whole genome shotgun (WGS) entry which is preliminary data.</text>
</comment>
<dbReference type="AlphaFoldDB" id="A0A086SYS0"/>
<keyword evidence="1" id="KW-1133">Transmembrane helix</keyword>
<protein>
    <submittedName>
        <fullName evidence="2">Uncharacterized protein</fullName>
    </submittedName>
</protein>
<evidence type="ECO:0000313" key="2">
    <source>
        <dbReference type="EMBL" id="KFH42252.1"/>
    </source>
</evidence>
<dbReference type="HOGENOM" id="CLU_2060778_0_0_1"/>
<feature type="transmembrane region" description="Helical" evidence="1">
    <location>
        <begin position="79"/>
        <end position="103"/>
    </location>
</feature>
<evidence type="ECO:0000313" key="3">
    <source>
        <dbReference type="Proteomes" id="UP000029964"/>
    </source>
</evidence>
<keyword evidence="1" id="KW-0812">Transmembrane</keyword>
<evidence type="ECO:0000256" key="1">
    <source>
        <dbReference type="SAM" id="Phobius"/>
    </source>
</evidence>
<keyword evidence="3" id="KW-1185">Reference proteome</keyword>
<proteinExistence type="predicted"/>
<organism evidence="2 3">
    <name type="scientific">Hapsidospora chrysogenum (strain ATCC 11550 / CBS 779.69 / DSM 880 / IAM 14645 / JCM 23072 / IMI 49137)</name>
    <name type="common">Acremonium chrysogenum</name>
    <dbReference type="NCBI Taxonomy" id="857340"/>
    <lineage>
        <taxon>Eukaryota</taxon>
        <taxon>Fungi</taxon>
        <taxon>Dikarya</taxon>
        <taxon>Ascomycota</taxon>
        <taxon>Pezizomycotina</taxon>
        <taxon>Sordariomycetes</taxon>
        <taxon>Hypocreomycetidae</taxon>
        <taxon>Hypocreales</taxon>
        <taxon>Bionectriaceae</taxon>
        <taxon>Hapsidospora</taxon>
    </lineage>
</organism>
<sequence length="119" mass="13691">MTCPQNRYTAYAPILCPVFQLAEVLYVIQACLGIPDEFGFFYPPKYTPLQLMVTPLFLLAVFTSLVVATAEPWGRGIYLMFRCLFITVTIFWIQMALIDYIAIRECNTQEQDFPEILCS</sequence>